<evidence type="ECO:0000313" key="2">
    <source>
        <dbReference type="EMBL" id="PHH71915.1"/>
    </source>
</evidence>
<evidence type="ECO:0000313" key="3">
    <source>
        <dbReference type="Proteomes" id="UP000226431"/>
    </source>
</evidence>
<name>A0A2C5YQW8_9HYPO</name>
<evidence type="ECO:0000256" key="1">
    <source>
        <dbReference type="SAM" id="MobiDB-lite"/>
    </source>
</evidence>
<reference evidence="2 3" key="1">
    <citation type="submission" date="2017-06" db="EMBL/GenBank/DDBJ databases">
        <title>Ant-infecting Ophiocordyceps genomes reveal a high diversity of potential behavioral manipulation genes and a possible major role for enterotoxins.</title>
        <authorList>
            <person name="De Bekker C."/>
            <person name="Evans H.C."/>
            <person name="Brachmann A."/>
            <person name="Hughes D.P."/>
        </authorList>
    </citation>
    <scope>NUCLEOTIDE SEQUENCE [LARGE SCALE GENOMIC DNA]</scope>
    <source>
        <strain evidence="2 3">Map16</strain>
    </source>
</reference>
<feature type="region of interest" description="Disordered" evidence="1">
    <location>
        <begin position="1"/>
        <end position="51"/>
    </location>
</feature>
<dbReference type="Proteomes" id="UP000226431">
    <property type="component" value="Unassembled WGS sequence"/>
</dbReference>
<dbReference type="AlphaFoldDB" id="A0A2C5YQW8"/>
<feature type="region of interest" description="Disordered" evidence="1">
    <location>
        <begin position="82"/>
        <end position="106"/>
    </location>
</feature>
<sequence length="106" mass="11406">MALNHQAIPRVSFVSNQEASRRSSPLGCLANGANAAGRRRRTSRGRSSIPHCRGREQNLARAWRHAPHIEEKSAALQGCCVADPASDMPNIRGPGGQDGRRGRRGG</sequence>
<gene>
    <name evidence="2" type="ORF">CDD80_4906</name>
</gene>
<protein>
    <submittedName>
        <fullName evidence="2">Uncharacterized protein</fullName>
    </submittedName>
</protein>
<comment type="caution">
    <text evidence="2">The sequence shown here is derived from an EMBL/GenBank/DDBJ whole genome shotgun (WGS) entry which is preliminary data.</text>
</comment>
<dbReference type="EMBL" id="NJES01000465">
    <property type="protein sequence ID" value="PHH71915.1"/>
    <property type="molecule type" value="Genomic_DNA"/>
</dbReference>
<organism evidence="2 3">
    <name type="scientific">Ophiocordyceps camponoti-rufipedis</name>
    <dbReference type="NCBI Taxonomy" id="2004952"/>
    <lineage>
        <taxon>Eukaryota</taxon>
        <taxon>Fungi</taxon>
        <taxon>Dikarya</taxon>
        <taxon>Ascomycota</taxon>
        <taxon>Pezizomycotina</taxon>
        <taxon>Sordariomycetes</taxon>
        <taxon>Hypocreomycetidae</taxon>
        <taxon>Hypocreales</taxon>
        <taxon>Ophiocordycipitaceae</taxon>
        <taxon>Ophiocordyceps</taxon>
    </lineage>
</organism>
<keyword evidence="3" id="KW-1185">Reference proteome</keyword>
<accession>A0A2C5YQW8</accession>
<proteinExistence type="predicted"/>